<keyword evidence="3" id="KW-1185">Reference proteome</keyword>
<evidence type="ECO:0000313" key="2">
    <source>
        <dbReference type="EMBL" id="AMC94509.1"/>
    </source>
</evidence>
<gene>
    <name evidence="2" type="ORF">AOC36_11160</name>
</gene>
<dbReference type="RefSeq" id="WP_067634332.1">
    <property type="nucleotide sequence ID" value="NZ_CP013213.1"/>
</dbReference>
<protein>
    <recommendedName>
        <fullName evidence="4">Lipoprotein</fullName>
    </recommendedName>
</protein>
<evidence type="ECO:0000256" key="1">
    <source>
        <dbReference type="ARBA" id="ARBA00022729"/>
    </source>
</evidence>
<dbReference type="AlphaFoldDB" id="A0A0X8H1Q9"/>
<sequence>MKKIISGLILIITLTGCSMVLDGSNESLDQVGFGIKLGTDNGCRDIALTEGDVFFFEFPGGFVSLDESTRFMVESTEISIEDDQQTLRMDTVLFLRRSKQSPGLCGGVIVQDKDNKQSFRSINQTSIAFGEPGGALVRSFSDVLNTDGERSNLDLRANIRYSDPLKSIDILYFDDNNQLVQRVDGFTLNEIDLKTGYIVIEMTRITFDSTLYIERNVYSPNDRRIGEFEVFTFPYFEGDDVVAKLKSIKIYREGL</sequence>
<dbReference type="PROSITE" id="PS51257">
    <property type="entry name" value="PROKAR_LIPOPROTEIN"/>
    <property type="match status" value="1"/>
</dbReference>
<evidence type="ECO:0008006" key="4">
    <source>
        <dbReference type="Google" id="ProtNLM"/>
    </source>
</evidence>
<dbReference type="Proteomes" id="UP000063781">
    <property type="component" value="Chromosome"/>
</dbReference>
<dbReference type="EMBL" id="CP013213">
    <property type="protein sequence ID" value="AMC94509.1"/>
    <property type="molecule type" value="Genomic_DNA"/>
</dbReference>
<dbReference type="KEGG" id="erl:AOC36_11160"/>
<reference evidence="2 3" key="1">
    <citation type="submission" date="2015-10" db="EMBL/GenBank/DDBJ databases">
        <title>Erysipelothrix larvae sp. LV19 isolated from the larval gut of the rhinoceros beetle, Trypoxylus dichotomus.</title>
        <authorList>
            <person name="Lim S."/>
            <person name="Kim B.-C."/>
        </authorList>
    </citation>
    <scope>NUCLEOTIDE SEQUENCE [LARGE SCALE GENOMIC DNA]</scope>
    <source>
        <strain evidence="2 3">LV19</strain>
    </source>
</reference>
<dbReference type="InterPro" id="IPR012640">
    <property type="entry name" value="Membr_lipoprot_lipid_attach_CS"/>
</dbReference>
<organism evidence="2 3">
    <name type="scientific">Erysipelothrix larvae</name>
    <dbReference type="NCBI Taxonomy" id="1514105"/>
    <lineage>
        <taxon>Bacteria</taxon>
        <taxon>Bacillati</taxon>
        <taxon>Bacillota</taxon>
        <taxon>Erysipelotrichia</taxon>
        <taxon>Erysipelotrichales</taxon>
        <taxon>Erysipelotrichaceae</taxon>
        <taxon>Erysipelothrix</taxon>
    </lineage>
</organism>
<accession>A0A0X8H1Q9</accession>
<name>A0A0X8H1Q9_9FIRM</name>
<dbReference type="Pfam" id="PF08139">
    <property type="entry name" value="LPAM_1"/>
    <property type="match status" value="1"/>
</dbReference>
<dbReference type="STRING" id="1514105.AOC36_11160"/>
<proteinExistence type="predicted"/>
<keyword evidence="1" id="KW-0732">Signal</keyword>
<evidence type="ECO:0000313" key="3">
    <source>
        <dbReference type="Proteomes" id="UP000063781"/>
    </source>
</evidence>